<dbReference type="AlphaFoldDB" id="A0AAN7V1M3"/>
<keyword evidence="2" id="KW-1185">Reference proteome</keyword>
<protein>
    <submittedName>
        <fullName evidence="1">Uncharacterized protein</fullName>
    </submittedName>
</protein>
<dbReference type="Proteomes" id="UP001305414">
    <property type="component" value="Unassembled WGS sequence"/>
</dbReference>
<organism evidence="1 2">
    <name type="scientific">Xylaria bambusicola</name>
    <dbReference type="NCBI Taxonomy" id="326684"/>
    <lineage>
        <taxon>Eukaryota</taxon>
        <taxon>Fungi</taxon>
        <taxon>Dikarya</taxon>
        <taxon>Ascomycota</taxon>
        <taxon>Pezizomycotina</taxon>
        <taxon>Sordariomycetes</taxon>
        <taxon>Xylariomycetidae</taxon>
        <taxon>Xylariales</taxon>
        <taxon>Xylariaceae</taxon>
        <taxon>Xylaria</taxon>
    </lineage>
</organism>
<gene>
    <name evidence="1" type="ORF">RRF57_010616</name>
</gene>
<proteinExistence type="predicted"/>
<dbReference type="EMBL" id="JAWHQM010000045">
    <property type="protein sequence ID" value="KAK5634904.1"/>
    <property type="molecule type" value="Genomic_DNA"/>
</dbReference>
<evidence type="ECO:0000313" key="2">
    <source>
        <dbReference type="Proteomes" id="UP001305414"/>
    </source>
</evidence>
<name>A0AAN7V1M3_9PEZI</name>
<evidence type="ECO:0000313" key="1">
    <source>
        <dbReference type="EMBL" id="KAK5634904.1"/>
    </source>
</evidence>
<comment type="caution">
    <text evidence="1">The sequence shown here is derived from an EMBL/GenBank/DDBJ whole genome shotgun (WGS) entry which is preliminary data.</text>
</comment>
<sequence length="60" mass="6422">MSETCGNTRSSQTLDGKLATFLSILFRSKAPPLVAVKASENVNFQVVLAEVVKLLSKVAL</sequence>
<reference evidence="1 2" key="1">
    <citation type="submission" date="2023-10" db="EMBL/GenBank/DDBJ databases">
        <title>Draft genome sequence of Xylaria bambusicola isolate GMP-LS, the root and basal stem rot pathogen of sugarcane in Indonesia.</title>
        <authorList>
            <person name="Selvaraj P."/>
            <person name="Muralishankar V."/>
            <person name="Muruganantham S."/>
            <person name="Sp S."/>
            <person name="Haryani S."/>
            <person name="Lau K.J.X."/>
            <person name="Naqvi N.I."/>
        </authorList>
    </citation>
    <scope>NUCLEOTIDE SEQUENCE [LARGE SCALE GENOMIC DNA]</scope>
    <source>
        <strain evidence="1">GMP-LS</strain>
    </source>
</reference>
<accession>A0AAN7V1M3</accession>